<evidence type="ECO:0000313" key="1">
    <source>
        <dbReference type="EMBL" id="RZC56188.1"/>
    </source>
</evidence>
<dbReference type="AlphaFoldDB" id="A0A4Y7J8T6"/>
<sequence length="83" mass="9420">MVFSSPLGLGLRQLAYRRYRQRRRRNKRLQAACNANPVVSNTISGVDGDSVDLVMMEILSRLPVKSLLRYKCAVTAQQQPFIP</sequence>
<evidence type="ECO:0000313" key="2">
    <source>
        <dbReference type="Proteomes" id="UP000316621"/>
    </source>
</evidence>
<dbReference type="Proteomes" id="UP000316621">
    <property type="component" value="Chromosome 3"/>
</dbReference>
<name>A0A4Y7J8T6_PAPSO</name>
<protein>
    <submittedName>
        <fullName evidence="1">Uncharacterized protein</fullName>
    </submittedName>
</protein>
<organism evidence="1 2">
    <name type="scientific">Papaver somniferum</name>
    <name type="common">Opium poppy</name>
    <dbReference type="NCBI Taxonomy" id="3469"/>
    <lineage>
        <taxon>Eukaryota</taxon>
        <taxon>Viridiplantae</taxon>
        <taxon>Streptophyta</taxon>
        <taxon>Embryophyta</taxon>
        <taxon>Tracheophyta</taxon>
        <taxon>Spermatophyta</taxon>
        <taxon>Magnoliopsida</taxon>
        <taxon>Ranunculales</taxon>
        <taxon>Papaveraceae</taxon>
        <taxon>Papaveroideae</taxon>
        <taxon>Papaver</taxon>
    </lineage>
</organism>
<gene>
    <name evidence="1" type="ORF">C5167_015049</name>
</gene>
<dbReference type="EMBL" id="CM010717">
    <property type="protein sequence ID" value="RZC56188.1"/>
    <property type="molecule type" value="Genomic_DNA"/>
</dbReference>
<keyword evidence="2" id="KW-1185">Reference proteome</keyword>
<reference evidence="1 2" key="1">
    <citation type="journal article" date="2018" name="Science">
        <title>The opium poppy genome and morphinan production.</title>
        <authorList>
            <person name="Guo L."/>
            <person name="Winzer T."/>
            <person name="Yang X."/>
            <person name="Li Y."/>
            <person name="Ning Z."/>
            <person name="He Z."/>
            <person name="Teodor R."/>
            <person name="Lu Y."/>
            <person name="Bowser T.A."/>
            <person name="Graham I.A."/>
            <person name="Ye K."/>
        </authorList>
    </citation>
    <scope>NUCLEOTIDE SEQUENCE [LARGE SCALE GENOMIC DNA]</scope>
    <source>
        <strain evidence="2">cv. HN1</strain>
        <tissue evidence="1">Leaves</tissue>
    </source>
</reference>
<dbReference type="Gramene" id="RZC56188">
    <property type="protein sequence ID" value="RZC56188"/>
    <property type="gene ID" value="C5167_015049"/>
</dbReference>
<accession>A0A4Y7J8T6</accession>
<proteinExistence type="predicted"/>